<sequence>MRVLLSLLAFIKTTVFSPPRLAAAATLFLGACVQTTTEPARPAIDPAVAGMYASAQDGDVLIPGVDVSKMDPKNVRQIVDYRTPHAPGTIVVDPYARFLYLIMENGKAMRYGIGVAKAGLEFEGEADIARKARWPGWTPTPNMIKRDPERYAAFAKGLDGGLSNPLGARALYLYQGGRDTLYRIHGTNEPWSIGQSVSSGCIRLLNQDIIDLHSRVPNGSRVVVLGPEEAGKGEI</sequence>
<reference evidence="12" key="2">
    <citation type="submission" date="2020-09" db="EMBL/GenBank/DDBJ databases">
        <authorList>
            <person name="Sun Q."/>
            <person name="Sedlacek I."/>
        </authorList>
    </citation>
    <scope>NUCLEOTIDE SEQUENCE</scope>
    <source>
        <strain evidence="12">CCM 7684</strain>
    </source>
</reference>
<feature type="active site" description="Proton donor/acceptor" evidence="9">
    <location>
        <position position="185"/>
    </location>
</feature>
<keyword evidence="4" id="KW-0808">Transferase</keyword>
<comment type="caution">
    <text evidence="12">The sequence shown here is derived from an EMBL/GenBank/DDBJ whole genome shotgun (WGS) entry which is preliminary data.</text>
</comment>
<name>A0A8J2YDE1_9RHOB</name>
<organism evidence="12 13">
    <name type="scientific">Agaricicola taiwanensis</name>
    <dbReference type="NCBI Taxonomy" id="591372"/>
    <lineage>
        <taxon>Bacteria</taxon>
        <taxon>Pseudomonadati</taxon>
        <taxon>Pseudomonadota</taxon>
        <taxon>Alphaproteobacteria</taxon>
        <taxon>Rhodobacterales</taxon>
        <taxon>Paracoccaceae</taxon>
        <taxon>Agaricicola</taxon>
    </lineage>
</organism>
<dbReference type="AlphaFoldDB" id="A0A8J2YDE1"/>
<comment type="pathway">
    <text evidence="1 9">Cell wall biogenesis; peptidoglycan biosynthesis.</text>
</comment>
<evidence type="ECO:0000256" key="4">
    <source>
        <dbReference type="ARBA" id="ARBA00022679"/>
    </source>
</evidence>
<dbReference type="SUPFAM" id="SSF141523">
    <property type="entry name" value="L,D-transpeptidase catalytic domain-like"/>
    <property type="match status" value="1"/>
</dbReference>
<keyword evidence="7 9" id="KW-0573">Peptidoglycan synthesis</keyword>
<dbReference type="PANTHER" id="PTHR30582:SF24">
    <property type="entry name" value="L,D-TRANSPEPTIDASE ERFK_SRFK-RELATED"/>
    <property type="match status" value="1"/>
</dbReference>
<evidence type="ECO:0000256" key="6">
    <source>
        <dbReference type="ARBA" id="ARBA00022960"/>
    </source>
</evidence>
<dbReference type="InterPro" id="IPR038063">
    <property type="entry name" value="Transpep_catalytic_dom"/>
</dbReference>
<dbReference type="PANTHER" id="PTHR30582">
    <property type="entry name" value="L,D-TRANSPEPTIDASE"/>
    <property type="match status" value="1"/>
</dbReference>
<feature type="chain" id="PRO_5035329125" description="L,D-TPase catalytic domain-containing protein" evidence="10">
    <location>
        <begin position="23"/>
        <end position="235"/>
    </location>
</feature>
<feature type="signal peptide" evidence="10">
    <location>
        <begin position="1"/>
        <end position="22"/>
    </location>
</feature>
<gene>
    <name evidence="12" type="ORF">GCM10007276_16200</name>
</gene>
<keyword evidence="13" id="KW-1185">Reference proteome</keyword>
<dbReference type="GO" id="GO:0018104">
    <property type="term" value="P:peptidoglycan-protein cross-linking"/>
    <property type="evidence" value="ECO:0007669"/>
    <property type="project" value="TreeGrafter"/>
</dbReference>
<evidence type="ECO:0000256" key="2">
    <source>
        <dbReference type="ARBA" id="ARBA00005992"/>
    </source>
</evidence>
<feature type="domain" description="L,D-TPase catalytic" evidence="11">
    <location>
        <begin position="88"/>
        <end position="225"/>
    </location>
</feature>
<evidence type="ECO:0000259" key="11">
    <source>
        <dbReference type="PROSITE" id="PS52029"/>
    </source>
</evidence>
<dbReference type="PROSITE" id="PS51257">
    <property type="entry name" value="PROKAR_LIPOPROTEIN"/>
    <property type="match status" value="1"/>
</dbReference>
<dbReference type="Pfam" id="PF03734">
    <property type="entry name" value="YkuD"/>
    <property type="match status" value="1"/>
</dbReference>
<evidence type="ECO:0000313" key="12">
    <source>
        <dbReference type="EMBL" id="GGE39643.1"/>
    </source>
</evidence>
<keyword evidence="5" id="KW-0378">Hydrolase</keyword>
<evidence type="ECO:0000256" key="10">
    <source>
        <dbReference type="SAM" id="SignalP"/>
    </source>
</evidence>
<evidence type="ECO:0000256" key="1">
    <source>
        <dbReference type="ARBA" id="ARBA00004752"/>
    </source>
</evidence>
<keyword evidence="8 9" id="KW-0961">Cell wall biogenesis/degradation</keyword>
<accession>A0A8J2YDE1</accession>
<dbReference type="RefSeq" id="WP_229729281.1">
    <property type="nucleotide sequence ID" value="NZ_BMCP01000002.1"/>
</dbReference>
<dbReference type="CDD" id="cd16913">
    <property type="entry name" value="YkuD_like"/>
    <property type="match status" value="1"/>
</dbReference>
<reference evidence="12" key="1">
    <citation type="journal article" date="2014" name="Int. J. Syst. Evol. Microbiol.">
        <title>Complete genome sequence of Corynebacterium casei LMG S-19264T (=DSM 44701T), isolated from a smear-ripened cheese.</title>
        <authorList>
            <consortium name="US DOE Joint Genome Institute (JGI-PGF)"/>
            <person name="Walter F."/>
            <person name="Albersmeier A."/>
            <person name="Kalinowski J."/>
            <person name="Ruckert C."/>
        </authorList>
    </citation>
    <scope>NUCLEOTIDE SEQUENCE</scope>
    <source>
        <strain evidence="12">CCM 7684</strain>
    </source>
</reference>
<dbReference type="GO" id="GO:0071555">
    <property type="term" value="P:cell wall organization"/>
    <property type="evidence" value="ECO:0007669"/>
    <property type="project" value="UniProtKB-UniRule"/>
</dbReference>
<dbReference type="GO" id="GO:0005576">
    <property type="term" value="C:extracellular region"/>
    <property type="evidence" value="ECO:0007669"/>
    <property type="project" value="TreeGrafter"/>
</dbReference>
<dbReference type="Proteomes" id="UP000602745">
    <property type="component" value="Unassembled WGS sequence"/>
</dbReference>
<keyword evidence="10" id="KW-0732">Signal</keyword>
<dbReference type="UniPathway" id="UPA00219"/>
<dbReference type="PROSITE" id="PS52029">
    <property type="entry name" value="LD_TPASE"/>
    <property type="match status" value="1"/>
</dbReference>
<evidence type="ECO:0000256" key="7">
    <source>
        <dbReference type="ARBA" id="ARBA00022984"/>
    </source>
</evidence>
<dbReference type="GO" id="GO:0016757">
    <property type="term" value="F:glycosyltransferase activity"/>
    <property type="evidence" value="ECO:0007669"/>
    <property type="project" value="UniProtKB-KW"/>
</dbReference>
<dbReference type="GO" id="GO:0008360">
    <property type="term" value="P:regulation of cell shape"/>
    <property type="evidence" value="ECO:0007669"/>
    <property type="project" value="UniProtKB-UniRule"/>
</dbReference>
<evidence type="ECO:0000256" key="8">
    <source>
        <dbReference type="ARBA" id="ARBA00023316"/>
    </source>
</evidence>
<evidence type="ECO:0000256" key="5">
    <source>
        <dbReference type="ARBA" id="ARBA00022801"/>
    </source>
</evidence>
<dbReference type="InterPro" id="IPR050979">
    <property type="entry name" value="LD-transpeptidase"/>
</dbReference>
<evidence type="ECO:0000313" key="13">
    <source>
        <dbReference type="Proteomes" id="UP000602745"/>
    </source>
</evidence>
<evidence type="ECO:0000256" key="9">
    <source>
        <dbReference type="PROSITE-ProRule" id="PRU01373"/>
    </source>
</evidence>
<dbReference type="GO" id="GO:0071972">
    <property type="term" value="F:peptidoglycan L,D-transpeptidase activity"/>
    <property type="evidence" value="ECO:0007669"/>
    <property type="project" value="TreeGrafter"/>
</dbReference>
<dbReference type="Gene3D" id="2.40.440.10">
    <property type="entry name" value="L,D-transpeptidase catalytic domain-like"/>
    <property type="match status" value="1"/>
</dbReference>
<dbReference type="EMBL" id="BMCP01000002">
    <property type="protein sequence ID" value="GGE39643.1"/>
    <property type="molecule type" value="Genomic_DNA"/>
</dbReference>
<comment type="similarity">
    <text evidence="2">Belongs to the YkuD family.</text>
</comment>
<evidence type="ECO:0000256" key="3">
    <source>
        <dbReference type="ARBA" id="ARBA00022676"/>
    </source>
</evidence>
<protein>
    <recommendedName>
        <fullName evidence="11">L,D-TPase catalytic domain-containing protein</fullName>
    </recommendedName>
</protein>
<dbReference type="FunFam" id="2.40.440.10:FF:000002">
    <property type="entry name" value="L,D-transpeptidase ErfK/SrfK"/>
    <property type="match status" value="1"/>
</dbReference>
<proteinExistence type="inferred from homology"/>
<feature type="active site" description="Nucleophile" evidence="9">
    <location>
        <position position="201"/>
    </location>
</feature>
<keyword evidence="6 9" id="KW-0133">Cell shape</keyword>
<keyword evidence="3" id="KW-0328">Glycosyltransferase</keyword>
<dbReference type="InterPro" id="IPR005490">
    <property type="entry name" value="LD_TPept_cat_dom"/>
</dbReference>